<evidence type="ECO:0000313" key="4">
    <source>
        <dbReference type="Proteomes" id="UP000177382"/>
    </source>
</evidence>
<comment type="caution">
    <text evidence="3">The sequence shown here is derived from an EMBL/GenBank/DDBJ whole genome shotgun (WGS) entry which is preliminary data.</text>
</comment>
<dbReference type="EMBL" id="MGFX01000001">
    <property type="protein sequence ID" value="OGM15853.1"/>
    <property type="molecule type" value="Genomic_DNA"/>
</dbReference>
<comment type="function">
    <text evidence="2">Antitoxin component of a type II toxin-antitoxin (TA) system.</text>
</comment>
<accession>A0A1F7XLI4</accession>
<dbReference type="InterPro" id="IPR006442">
    <property type="entry name" value="Antitoxin_Phd/YefM"/>
</dbReference>
<dbReference type="AlphaFoldDB" id="A0A1F7XLI4"/>
<dbReference type="SUPFAM" id="SSF143120">
    <property type="entry name" value="YefM-like"/>
    <property type="match status" value="1"/>
</dbReference>
<organism evidence="3 4">
    <name type="scientific">Candidatus Woesebacteria bacterium RBG_16_42_24</name>
    <dbReference type="NCBI Taxonomy" id="1802485"/>
    <lineage>
        <taxon>Bacteria</taxon>
        <taxon>Candidatus Woeseibacteriota</taxon>
    </lineage>
</organism>
<evidence type="ECO:0000256" key="2">
    <source>
        <dbReference type="RuleBase" id="RU362080"/>
    </source>
</evidence>
<name>A0A1F7XLI4_9BACT</name>
<proteinExistence type="inferred from homology"/>
<protein>
    <recommendedName>
        <fullName evidence="2">Antitoxin</fullName>
    </recommendedName>
</protein>
<dbReference type="Proteomes" id="UP000177382">
    <property type="component" value="Unassembled WGS sequence"/>
</dbReference>
<comment type="similarity">
    <text evidence="1 2">Belongs to the phD/YefM antitoxin family.</text>
</comment>
<sequence length="79" mass="8773">MTSVSITDLKTKPASVILASEDYPVAIKSREKTKAYLVGRSLFEKMIAYIEDVEDVKAVEKADLSKATDFEEFAKELGI</sequence>
<reference evidence="3 4" key="1">
    <citation type="journal article" date="2016" name="Nat. Commun.">
        <title>Thousands of microbial genomes shed light on interconnected biogeochemical processes in an aquifer system.</title>
        <authorList>
            <person name="Anantharaman K."/>
            <person name="Brown C.T."/>
            <person name="Hug L.A."/>
            <person name="Sharon I."/>
            <person name="Castelle C.J."/>
            <person name="Probst A.J."/>
            <person name="Thomas B.C."/>
            <person name="Singh A."/>
            <person name="Wilkins M.J."/>
            <person name="Karaoz U."/>
            <person name="Brodie E.L."/>
            <person name="Williams K.H."/>
            <person name="Hubbard S.S."/>
            <person name="Banfield J.F."/>
        </authorList>
    </citation>
    <scope>NUCLEOTIDE SEQUENCE [LARGE SCALE GENOMIC DNA]</scope>
</reference>
<dbReference type="Pfam" id="PF02604">
    <property type="entry name" value="PhdYeFM_antitox"/>
    <property type="match status" value="1"/>
</dbReference>
<dbReference type="STRING" id="1802485.A2V97_03740"/>
<evidence type="ECO:0000256" key="1">
    <source>
        <dbReference type="ARBA" id="ARBA00009981"/>
    </source>
</evidence>
<gene>
    <name evidence="3" type="ORF">A2V97_03740</name>
</gene>
<dbReference type="InterPro" id="IPR036165">
    <property type="entry name" value="YefM-like_sf"/>
</dbReference>
<evidence type="ECO:0000313" key="3">
    <source>
        <dbReference type="EMBL" id="OGM15853.1"/>
    </source>
</evidence>